<evidence type="ECO:0000313" key="3">
    <source>
        <dbReference type="Proteomes" id="UP000702952"/>
    </source>
</evidence>
<comment type="caution">
    <text evidence="2">The sequence shown here is derived from an EMBL/GenBank/DDBJ whole genome shotgun (WGS) entry which is preliminary data.</text>
</comment>
<dbReference type="RefSeq" id="WP_174019155.1">
    <property type="nucleotide sequence ID" value="NZ_JAALYO010000024.1"/>
</dbReference>
<protein>
    <submittedName>
        <fullName evidence="2">DUF411 domain-containing protein</fullName>
    </submittedName>
</protein>
<dbReference type="EMBL" id="JAAMAY010000036">
    <property type="protein sequence ID" value="NTC31155.1"/>
    <property type="molecule type" value="Genomic_DNA"/>
</dbReference>
<keyword evidence="1" id="KW-0732">Signal</keyword>
<feature type="signal peptide" evidence="1">
    <location>
        <begin position="1"/>
        <end position="22"/>
    </location>
</feature>
<name>A0AA44F9Q1_AGRTU</name>
<accession>A0AA44F9Q1</accession>
<dbReference type="InterPro" id="IPR007332">
    <property type="entry name" value="DUF411"/>
</dbReference>
<proteinExistence type="predicted"/>
<dbReference type="Proteomes" id="UP000702952">
    <property type="component" value="Unassembled WGS sequence"/>
</dbReference>
<organism evidence="2 3">
    <name type="scientific">Agrobacterium tumefaciens</name>
    <dbReference type="NCBI Taxonomy" id="358"/>
    <lineage>
        <taxon>Bacteria</taxon>
        <taxon>Pseudomonadati</taxon>
        <taxon>Pseudomonadota</taxon>
        <taxon>Alphaproteobacteria</taxon>
        <taxon>Hyphomicrobiales</taxon>
        <taxon>Rhizobiaceae</taxon>
        <taxon>Rhizobium/Agrobacterium group</taxon>
        <taxon>Agrobacterium</taxon>
        <taxon>Agrobacterium tumefaciens complex</taxon>
    </lineage>
</organism>
<evidence type="ECO:0000313" key="2">
    <source>
        <dbReference type="EMBL" id="NTC31155.1"/>
    </source>
</evidence>
<evidence type="ECO:0000256" key="1">
    <source>
        <dbReference type="SAM" id="SignalP"/>
    </source>
</evidence>
<dbReference type="Pfam" id="PF04214">
    <property type="entry name" value="DUF411"/>
    <property type="match status" value="1"/>
</dbReference>
<sequence>MKRREFICMAASAALLPGAAVASMPELIVHKDPDCGCCEAWASAFGDAGFSVDLRNEDNMDAVKRKLSIPASLQGCHTAMVEGYFLEGHVPLEAAQKLLAEKPALSGLAVAGMPKGSLGMGTDPGASYDVIALPRDGSAPYVYLAVRPK</sequence>
<reference evidence="2" key="1">
    <citation type="journal article" date="2020" name="Science">
        <title>Unexpected conservation and global transmission of agrobacterial virulence plasmids.</title>
        <authorList>
            <person name="Weisberg A.J."/>
            <person name="Davis E.W. 2nd"/>
            <person name="Tabima J."/>
            <person name="Belcher M.S."/>
            <person name="Miller M."/>
            <person name="Kuo C.H."/>
            <person name="Loper J.E."/>
            <person name="Grunwald N.J."/>
            <person name="Putnam M.L."/>
            <person name="Chang J.H."/>
        </authorList>
    </citation>
    <scope>NUCLEOTIDE SEQUENCE</scope>
    <source>
        <strain evidence="2">17-1853-1a</strain>
    </source>
</reference>
<dbReference type="AlphaFoldDB" id="A0AA44F9Q1"/>
<gene>
    <name evidence="2" type="ORF">G6M46_23780</name>
</gene>
<feature type="chain" id="PRO_5041436872" evidence="1">
    <location>
        <begin position="23"/>
        <end position="149"/>
    </location>
</feature>